<organism evidence="1">
    <name type="scientific">Leptocylindrus danicus</name>
    <dbReference type="NCBI Taxonomy" id="163516"/>
    <lineage>
        <taxon>Eukaryota</taxon>
        <taxon>Sar</taxon>
        <taxon>Stramenopiles</taxon>
        <taxon>Ochrophyta</taxon>
        <taxon>Bacillariophyta</taxon>
        <taxon>Coscinodiscophyceae</taxon>
        <taxon>Chaetocerotophycidae</taxon>
        <taxon>Leptocylindrales</taxon>
        <taxon>Leptocylindraceae</taxon>
        <taxon>Leptocylindrus</taxon>
    </lineage>
</organism>
<name>A0A7S2L8Y8_9STRA</name>
<reference evidence="1" key="1">
    <citation type="submission" date="2021-01" db="EMBL/GenBank/DDBJ databases">
        <authorList>
            <person name="Corre E."/>
            <person name="Pelletier E."/>
            <person name="Niang G."/>
            <person name="Scheremetjew M."/>
            <person name="Finn R."/>
            <person name="Kale V."/>
            <person name="Holt S."/>
            <person name="Cochrane G."/>
            <person name="Meng A."/>
            <person name="Brown T."/>
            <person name="Cohen L."/>
        </authorList>
    </citation>
    <scope>NUCLEOTIDE SEQUENCE</scope>
    <source>
        <strain evidence="1">B650</strain>
    </source>
</reference>
<dbReference type="EMBL" id="HBGY01026117">
    <property type="protein sequence ID" value="CAD9599386.1"/>
    <property type="molecule type" value="Transcribed_RNA"/>
</dbReference>
<evidence type="ECO:0000313" key="1">
    <source>
        <dbReference type="EMBL" id="CAD9599386.1"/>
    </source>
</evidence>
<gene>
    <name evidence="1" type="ORF">LDAN0321_LOCUS16152</name>
</gene>
<protein>
    <recommendedName>
        <fullName evidence="2">Phosphoribosylanthranilate isomerase</fullName>
    </recommendedName>
</protein>
<accession>A0A7S2L8Y8</accession>
<dbReference type="AlphaFoldDB" id="A0A7S2L8Y8"/>
<proteinExistence type="predicted"/>
<sequence>MSGKANLTALGFCGADDSIDPNLLGLICQSYPFVEFGVLFRPDKEGTPRYASPAWVSKLGEVIAKTNAHTTTMRLAAHLCGTRVNEVLDGNVEFLKSLNGVFGRCQINATAVNGVDTSNLAASVPNLLQVFEQFPDIEFIIQKNEETAPIWEGILDCCATDDSFPSNVTFLLDESKGTGLFAGCDWSSAIPTTYPRDKKIGFAGGIGPANVTEVLQGLTSSNNISTNAGFWIDMESSLRSSKNAEDVFDLEKCYECIRGVCALGFYGHPEFLPS</sequence>
<evidence type="ECO:0008006" key="2">
    <source>
        <dbReference type="Google" id="ProtNLM"/>
    </source>
</evidence>